<organism evidence="2 3">
    <name type="scientific">Triparma columacea</name>
    <dbReference type="NCBI Taxonomy" id="722753"/>
    <lineage>
        <taxon>Eukaryota</taxon>
        <taxon>Sar</taxon>
        <taxon>Stramenopiles</taxon>
        <taxon>Ochrophyta</taxon>
        <taxon>Bolidophyceae</taxon>
        <taxon>Parmales</taxon>
        <taxon>Triparmaceae</taxon>
        <taxon>Triparma</taxon>
    </lineage>
</organism>
<protein>
    <submittedName>
        <fullName evidence="2">Uncharacterized protein</fullName>
    </submittedName>
</protein>
<feature type="compositionally biased region" description="Basic and acidic residues" evidence="1">
    <location>
        <begin position="1286"/>
        <end position="1295"/>
    </location>
</feature>
<dbReference type="GO" id="GO:0005669">
    <property type="term" value="C:transcription factor TFIID complex"/>
    <property type="evidence" value="ECO:0007669"/>
    <property type="project" value="InterPro"/>
</dbReference>
<dbReference type="InterPro" id="IPR037813">
    <property type="entry name" value="TAF2"/>
</dbReference>
<dbReference type="PANTHER" id="PTHR15137:SF9">
    <property type="entry name" value="TRANSCRIPTION INITIATION FACTOR TFIID SUBUNIT 2"/>
    <property type="match status" value="1"/>
</dbReference>
<reference evidence="3" key="1">
    <citation type="journal article" date="2023" name="Commun. Biol.">
        <title>Genome analysis of Parmales, the sister group of diatoms, reveals the evolutionary specialization of diatoms from phago-mixotrophs to photoautotrophs.</title>
        <authorList>
            <person name="Ban H."/>
            <person name="Sato S."/>
            <person name="Yoshikawa S."/>
            <person name="Yamada K."/>
            <person name="Nakamura Y."/>
            <person name="Ichinomiya M."/>
            <person name="Sato N."/>
            <person name="Blanc-Mathieu R."/>
            <person name="Endo H."/>
            <person name="Kuwata A."/>
            <person name="Ogata H."/>
        </authorList>
    </citation>
    <scope>NUCLEOTIDE SEQUENCE [LARGE SCALE GENOMIC DNA]</scope>
</reference>
<feature type="region of interest" description="Disordered" evidence="1">
    <location>
        <begin position="297"/>
        <end position="333"/>
    </location>
</feature>
<keyword evidence="3" id="KW-1185">Reference proteome</keyword>
<dbReference type="EMBL" id="BRYA01000203">
    <property type="protein sequence ID" value="GMI43963.1"/>
    <property type="molecule type" value="Genomic_DNA"/>
</dbReference>
<feature type="region of interest" description="Disordered" evidence="1">
    <location>
        <begin position="261"/>
        <end position="280"/>
    </location>
</feature>
<comment type="caution">
    <text evidence="2">The sequence shown here is derived from an EMBL/GenBank/DDBJ whole genome shotgun (WGS) entry which is preliminary data.</text>
</comment>
<evidence type="ECO:0000313" key="2">
    <source>
        <dbReference type="EMBL" id="GMI43963.1"/>
    </source>
</evidence>
<dbReference type="PANTHER" id="PTHR15137">
    <property type="entry name" value="TRANSCRIPTION INITIATION FACTOR TFIID"/>
    <property type="match status" value="1"/>
</dbReference>
<name>A0A9W7LAH5_9STRA</name>
<feature type="region of interest" description="Disordered" evidence="1">
    <location>
        <begin position="892"/>
        <end position="913"/>
    </location>
</feature>
<evidence type="ECO:0000313" key="3">
    <source>
        <dbReference type="Proteomes" id="UP001165065"/>
    </source>
</evidence>
<evidence type="ECO:0000256" key="1">
    <source>
        <dbReference type="SAM" id="MobiDB-lite"/>
    </source>
</evidence>
<sequence length="1295" mass="142767">MSSSANPPCLSFTCQLLPLSPGLLYIDSSTLSDLGVSSVQVRKQTSTSASDWTVLCKSSGFLAVLTGSTSPHSYDHFKSKGSNVVTYQPRVSATSSWGKGRFGGMGLNDEVVKVVKEVMVREGRSWVPFDRVTVVTGKVQGAGAVFGKGEGGEMECFIVMGEEGGKGGEGMYRREVIGGVVEGMVEGGGWGRWGDEEVKRLVKDSLKAEVEEGMGERKVKGFRVRVKGSESSTPPCTRMEIRGVLQGDALEAITRQIGKGGKDLDGRRWRSGAAGGTRMKGWEKGRNWVLREIEKWEGKKGGEEDDEEEDEDGSGGEEEEDEEEEGRKEERKRMREGCRWAKKAFSEGRKITLEQVAPVVYAYVNTNNNRGLAPCIPRMSDRLGEMGSLDGEGWPGEIRYPSVGYVRVFVGTEIRGRTWQVGIQAEQAVTLKAPAARKDFRVRVVEGEGRCREWTRTLDGNTHKAHDWGKVNIQERRGKGLGGNQVEMKQLDYDVVEEGGYQGLELMRLCNKTSLCWVAVDPDDEVPGTRVYVKQPECCDAEMLFYEGGGKGQVTAIRGLMEAEGKGERILGVERTELAARVLGDCLRGKAAHTGTPHCPEVRAEAAKGLAQWMINRSVQARDSVGRGKWLGLDLLLKYHEERGGYSEVVHGVRGCVRKRREGGEKKRSRKGGAEGEGEEAWVYLDEQSEDFVRKNSQALEFKWEEDEEYKVKAAVVTSISCIRARDGQTPQKALDFLLKVLKSRAGERCGAPSVPPGCPNGFKDLGDREAREMDLSVFTAENYLACCYVNISKTEVLPGIRHPVLGLMEECHERLELELFLQMKREEEAGAGRGGGWDVTEAPVATSCITALCTLALLKSATEPEVGPEARDGSADGGMENELEDMLKAESGEGLENGGVEEGEGGGAEKPMKKSELAMSVNFYASIFEKYRDIGIRAAAAQAYCCVCCYEDRGKGNLGKQELKNNEPVGLLKAYEWLIAQYEKEDCSGPMRKMIVELMLDCITGKVCVMQRAAIMTNGKYDHFTGLNRCLNGPLGASHGDMNGNGILTNTIEKNNPAAFHVNNGARAGFKLMRKAGASRDFGSRTVARVAKVGSKLWDMVIGKVGLVWELEGGGNLDCDHKVNLEVLWGWLFNPAEKGCPALKCAWEWLKDPVKEAQNREKLGLEGVKVWGREGDEILLEELQKFAEPVKKIEKEEEEIHEFRMKMASKQQEILKASLGSVTREAYDILNICRVSDDTRWKQGGWAGSVAVQRKEDLEERNRRLREIAAQTTRAMGGGGRGSRGIRDEEGNWR</sequence>
<dbReference type="GO" id="GO:0006367">
    <property type="term" value="P:transcription initiation at RNA polymerase II promoter"/>
    <property type="evidence" value="ECO:0007669"/>
    <property type="project" value="TreeGrafter"/>
</dbReference>
<dbReference type="OrthoDB" id="42897at2759"/>
<dbReference type="GO" id="GO:0003682">
    <property type="term" value="F:chromatin binding"/>
    <property type="evidence" value="ECO:0007669"/>
    <property type="project" value="TreeGrafter"/>
</dbReference>
<accession>A0A9W7LAH5</accession>
<dbReference type="Proteomes" id="UP001165065">
    <property type="component" value="Unassembled WGS sequence"/>
</dbReference>
<feature type="compositionally biased region" description="Acidic residues" evidence="1">
    <location>
        <begin position="303"/>
        <end position="324"/>
    </location>
</feature>
<feature type="region of interest" description="Disordered" evidence="1">
    <location>
        <begin position="1272"/>
        <end position="1295"/>
    </location>
</feature>
<dbReference type="GO" id="GO:0000976">
    <property type="term" value="F:transcription cis-regulatory region binding"/>
    <property type="evidence" value="ECO:0007669"/>
    <property type="project" value="TreeGrafter"/>
</dbReference>
<gene>
    <name evidence="2" type="ORF">TrCOL_g7103</name>
</gene>
<dbReference type="GO" id="GO:0016251">
    <property type="term" value="F:RNA polymerase II general transcription initiation factor activity"/>
    <property type="evidence" value="ECO:0007669"/>
    <property type="project" value="TreeGrafter"/>
</dbReference>
<proteinExistence type="predicted"/>